<dbReference type="InterPro" id="IPR026841">
    <property type="entry name" value="Aur1/Ipt1"/>
</dbReference>
<evidence type="ECO:0000313" key="4">
    <source>
        <dbReference type="EMBL" id="STX31984.1"/>
    </source>
</evidence>
<protein>
    <recommendedName>
        <fullName evidence="2">Inositolphosphotransferase Aur1/Ipt1 domain-containing protein</fullName>
    </recommendedName>
</protein>
<proteinExistence type="predicted"/>
<feature type="transmembrane region" description="Helical" evidence="1">
    <location>
        <begin position="244"/>
        <end position="266"/>
    </location>
</feature>
<feature type="transmembrane region" description="Helical" evidence="1">
    <location>
        <begin position="218"/>
        <end position="237"/>
    </location>
</feature>
<dbReference type="RefSeq" id="WP_058524150.1">
    <property type="nucleotide sequence ID" value="NZ_CAAAHV010000047.1"/>
</dbReference>
<feature type="transmembrane region" description="Helical" evidence="1">
    <location>
        <begin position="163"/>
        <end position="181"/>
    </location>
</feature>
<keyword evidence="1" id="KW-1133">Transmembrane helix</keyword>
<organism evidence="4 6">
    <name type="scientific">Legionella birminghamensis</name>
    <dbReference type="NCBI Taxonomy" id="28083"/>
    <lineage>
        <taxon>Bacteria</taxon>
        <taxon>Pseudomonadati</taxon>
        <taxon>Pseudomonadota</taxon>
        <taxon>Gammaproteobacteria</taxon>
        <taxon>Legionellales</taxon>
        <taxon>Legionellaceae</taxon>
        <taxon>Legionella</taxon>
    </lineage>
</organism>
<dbReference type="EMBL" id="UGNW01000001">
    <property type="protein sequence ID" value="STX31984.1"/>
    <property type="molecule type" value="Genomic_DNA"/>
</dbReference>
<feature type="transmembrane region" description="Helical" evidence="1">
    <location>
        <begin position="272"/>
        <end position="289"/>
    </location>
</feature>
<gene>
    <name evidence="3" type="ORF">Lbir_2143</name>
    <name evidence="4" type="ORF">NCTC12437_01759</name>
</gene>
<dbReference type="Proteomes" id="UP000054735">
    <property type="component" value="Unassembled WGS sequence"/>
</dbReference>
<keyword evidence="1" id="KW-0812">Transmembrane</keyword>
<feature type="transmembrane region" description="Helical" evidence="1">
    <location>
        <begin position="46"/>
        <end position="63"/>
    </location>
</feature>
<feature type="domain" description="Inositolphosphotransferase Aur1/Ipt1" evidence="2">
    <location>
        <begin position="104"/>
        <end position="282"/>
    </location>
</feature>
<dbReference type="GO" id="GO:0016020">
    <property type="term" value="C:membrane"/>
    <property type="evidence" value="ECO:0007669"/>
    <property type="project" value="UniProtKB-SubCell"/>
</dbReference>
<evidence type="ECO:0000259" key="2">
    <source>
        <dbReference type="Pfam" id="PF14378"/>
    </source>
</evidence>
<dbReference type="Gene3D" id="1.20.144.10">
    <property type="entry name" value="Phosphatidic acid phosphatase type 2/haloperoxidase"/>
    <property type="match status" value="1"/>
</dbReference>
<dbReference type="OrthoDB" id="5653236at2"/>
<keyword evidence="5" id="KW-1185">Reference proteome</keyword>
<evidence type="ECO:0000313" key="3">
    <source>
        <dbReference type="EMBL" id="KTC69404.1"/>
    </source>
</evidence>
<reference evidence="3 5" key="1">
    <citation type="submission" date="2015-11" db="EMBL/GenBank/DDBJ databases">
        <title>Genomic analysis of 38 Legionella species identifies large and diverse effector repertoires.</title>
        <authorList>
            <person name="Burstein D."/>
            <person name="Amaro F."/>
            <person name="Zusman T."/>
            <person name="Lifshitz Z."/>
            <person name="Cohen O."/>
            <person name="Gilbert J.A."/>
            <person name="Pupko T."/>
            <person name="Shuman H.A."/>
            <person name="Segal G."/>
        </authorList>
    </citation>
    <scope>NUCLEOTIDE SEQUENCE [LARGE SCALE GENOMIC DNA]</scope>
    <source>
        <strain evidence="3 5">CDC#1407-AL-14</strain>
    </source>
</reference>
<feature type="transmembrane region" description="Helical" evidence="1">
    <location>
        <begin position="75"/>
        <end position="93"/>
    </location>
</feature>
<reference evidence="4 6" key="2">
    <citation type="submission" date="2018-06" db="EMBL/GenBank/DDBJ databases">
        <authorList>
            <consortium name="Pathogen Informatics"/>
            <person name="Doyle S."/>
        </authorList>
    </citation>
    <scope>NUCLEOTIDE SEQUENCE [LARGE SCALE GENOMIC DNA]</scope>
    <source>
        <strain evidence="4 6">NCTC12437</strain>
    </source>
</reference>
<evidence type="ECO:0000256" key="1">
    <source>
        <dbReference type="SAM" id="Phobius"/>
    </source>
</evidence>
<keyword evidence="1" id="KW-0472">Membrane</keyword>
<dbReference type="PROSITE" id="PS51257">
    <property type="entry name" value="PROKAR_LIPOPROTEIN"/>
    <property type="match status" value="1"/>
</dbReference>
<evidence type="ECO:0000313" key="6">
    <source>
        <dbReference type="Proteomes" id="UP000255066"/>
    </source>
</evidence>
<dbReference type="EMBL" id="LNXT01000040">
    <property type="protein sequence ID" value="KTC69404.1"/>
    <property type="molecule type" value="Genomic_DNA"/>
</dbReference>
<dbReference type="Proteomes" id="UP000255066">
    <property type="component" value="Unassembled WGS sequence"/>
</dbReference>
<evidence type="ECO:0000313" key="5">
    <source>
        <dbReference type="Proteomes" id="UP000054735"/>
    </source>
</evidence>
<name>A0A378III2_9GAMM</name>
<dbReference type="Pfam" id="PF14378">
    <property type="entry name" value="PAP2_3"/>
    <property type="match status" value="1"/>
</dbReference>
<dbReference type="AlphaFoldDB" id="A0A378III2"/>
<accession>A0A378III2</accession>
<feature type="transmembrane region" description="Helical" evidence="1">
    <location>
        <begin position="132"/>
        <end position="151"/>
    </location>
</feature>
<sequence length="312" mass="35612">MPTPKFIYSCLTLQLILLFSLSCIAFAVNHFVYQFPGNNYFPEGSAGIGLSLLLMLAGCRLLLNKDHYLLKVIQETLLFYLVMSAIAFATNSVQFTPFAPIDSHIISLESRLGISLPVIVAWTNQHPWFKNILGLCYDTLPYQLGFLPLLVIVSGQFEKIRRFFSLILISSTIGFLIYYFFPTVAPAIMFRTDEFALEQLATGIKFNQLHQHIQPDTIQGGMVAFPSFHTFWAWYCLELMRGWPIAYSLLLVINTLLVLSCVLLGWHYPLDIVGAFLVIWLTNIIYKYMNRCLVFTNIFMLRPPSNPRGIDP</sequence>
<dbReference type="STRING" id="28083.Lbir_2143"/>